<dbReference type="SMART" id="SM00389">
    <property type="entry name" value="HOX"/>
    <property type="match status" value="1"/>
</dbReference>
<feature type="DNA-binding region" description="Homeobox" evidence="9">
    <location>
        <begin position="231"/>
        <end position="290"/>
    </location>
</feature>
<feature type="compositionally biased region" description="Acidic residues" evidence="12">
    <location>
        <begin position="214"/>
        <end position="223"/>
    </location>
</feature>
<dbReference type="WBParaSite" id="maker-uti_cns_0012828-snap-gene-0.1-mRNA-1">
    <property type="protein sequence ID" value="maker-uti_cns_0012828-snap-gene-0.1-mRNA-1"/>
    <property type="gene ID" value="maker-uti_cns_0012828-snap-gene-0.1"/>
</dbReference>
<name>A0A1I8II32_9PLAT</name>
<keyword evidence="6 9" id="KW-0238">DNA-binding</keyword>
<dbReference type="PANTHER" id="PTHR24208:SF166">
    <property type="entry name" value="LIM HOMEOBOX TRANSCRIPTION FACTOR 1 ALPHA, ISOFORM B"/>
    <property type="match status" value="1"/>
</dbReference>
<dbReference type="SMART" id="SM00132">
    <property type="entry name" value="LIM"/>
    <property type="match status" value="2"/>
</dbReference>
<dbReference type="FunFam" id="1.10.10.60:FF:000448">
    <property type="entry name" value="LIM/homeobox protein Lhx4"/>
    <property type="match status" value="1"/>
</dbReference>
<proteinExistence type="predicted"/>
<dbReference type="Gene3D" id="2.10.110.10">
    <property type="entry name" value="Cysteine Rich Protein"/>
    <property type="match status" value="2"/>
</dbReference>
<organism evidence="15 16">
    <name type="scientific">Macrostomum lignano</name>
    <dbReference type="NCBI Taxonomy" id="282301"/>
    <lineage>
        <taxon>Eukaryota</taxon>
        <taxon>Metazoa</taxon>
        <taxon>Spiralia</taxon>
        <taxon>Lophotrochozoa</taxon>
        <taxon>Platyhelminthes</taxon>
        <taxon>Rhabditophora</taxon>
        <taxon>Macrostomorpha</taxon>
        <taxon>Macrostomida</taxon>
        <taxon>Macrostomidae</taxon>
        <taxon>Macrostomum</taxon>
    </lineage>
</organism>
<dbReference type="InterPro" id="IPR009057">
    <property type="entry name" value="Homeodomain-like_sf"/>
</dbReference>
<dbReference type="InterPro" id="IPR017970">
    <property type="entry name" value="Homeobox_CS"/>
</dbReference>
<feature type="domain" description="LIM zinc-binding" evidence="13">
    <location>
        <begin position="47"/>
        <end position="105"/>
    </location>
</feature>
<dbReference type="GO" id="GO:0000977">
    <property type="term" value="F:RNA polymerase II transcription regulatory region sequence-specific DNA binding"/>
    <property type="evidence" value="ECO:0007669"/>
    <property type="project" value="TreeGrafter"/>
</dbReference>
<feature type="domain" description="Homeobox" evidence="14">
    <location>
        <begin position="229"/>
        <end position="289"/>
    </location>
</feature>
<keyword evidence="3" id="KW-0677">Repeat</keyword>
<evidence type="ECO:0000256" key="8">
    <source>
        <dbReference type="ARBA" id="ARBA00023242"/>
    </source>
</evidence>
<dbReference type="GO" id="GO:0030182">
    <property type="term" value="P:neuron differentiation"/>
    <property type="evidence" value="ECO:0007669"/>
    <property type="project" value="TreeGrafter"/>
</dbReference>
<dbReference type="InterPro" id="IPR050453">
    <property type="entry name" value="LIM_Homeobox_TF"/>
</dbReference>
<dbReference type="CDD" id="cd00086">
    <property type="entry name" value="homeodomain"/>
    <property type="match status" value="1"/>
</dbReference>
<dbReference type="Proteomes" id="UP000095280">
    <property type="component" value="Unplaced"/>
</dbReference>
<dbReference type="PANTHER" id="PTHR24208">
    <property type="entry name" value="LIM/HOMEOBOX PROTEIN LHX"/>
    <property type="match status" value="1"/>
</dbReference>
<evidence type="ECO:0000256" key="3">
    <source>
        <dbReference type="ARBA" id="ARBA00022737"/>
    </source>
</evidence>
<evidence type="ECO:0000256" key="10">
    <source>
        <dbReference type="PROSITE-ProRule" id="PRU00125"/>
    </source>
</evidence>
<dbReference type="PROSITE" id="PS00027">
    <property type="entry name" value="HOMEOBOX_1"/>
    <property type="match status" value="1"/>
</dbReference>
<dbReference type="Pfam" id="PF00412">
    <property type="entry name" value="LIM"/>
    <property type="match status" value="2"/>
</dbReference>
<sequence length="330" mass="35888">MATPATDCGGPDPAPPRRELDRDNLTHSLLLAKPSLLISNPGQLTMEICAGCNSSIEDKYLLKIRTESWHEQCVACSVCGCHLQESCYVRDNVLYCRYDYAKKFGTRCSSCGQPIGAKELVMRANQHAYHLPCFACIACGLPLRKGDQFVVRDGRLFCRFDYERELAAALQQQPQPPAHQTVQQASSQQQQQQPQQPQQPQSTGQPSRSPRSEDLDELDDSDSEQGGRGGAKRPRTILSTGQRRKFKSAFEVNPKPSRKVRESLAAETGLSVRVVQVWFQNQRAKVKKLARRQTAAAANAASAAAASAGGGISDTTGDSPTADSVVAAAA</sequence>
<dbReference type="GO" id="GO:0000981">
    <property type="term" value="F:DNA-binding transcription factor activity, RNA polymerase II-specific"/>
    <property type="evidence" value="ECO:0007669"/>
    <property type="project" value="InterPro"/>
</dbReference>
<evidence type="ECO:0000256" key="9">
    <source>
        <dbReference type="PROSITE-ProRule" id="PRU00108"/>
    </source>
</evidence>
<feature type="compositionally biased region" description="Low complexity" evidence="12">
    <location>
        <begin position="169"/>
        <end position="209"/>
    </location>
</feature>
<evidence type="ECO:0000256" key="4">
    <source>
        <dbReference type="ARBA" id="ARBA00022833"/>
    </source>
</evidence>
<evidence type="ECO:0000256" key="5">
    <source>
        <dbReference type="ARBA" id="ARBA00023038"/>
    </source>
</evidence>
<dbReference type="SUPFAM" id="SSF57716">
    <property type="entry name" value="Glucocorticoid receptor-like (DNA-binding domain)"/>
    <property type="match status" value="2"/>
</dbReference>
<evidence type="ECO:0000256" key="2">
    <source>
        <dbReference type="ARBA" id="ARBA00022723"/>
    </source>
</evidence>
<feature type="region of interest" description="Disordered" evidence="12">
    <location>
        <begin position="169"/>
        <end position="258"/>
    </location>
</feature>
<evidence type="ECO:0000313" key="16">
    <source>
        <dbReference type="WBParaSite" id="maker-uti_cns_0012828-snap-gene-0.1-mRNA-1"/>
    </source>
</evidence>
<evidence type="ECO:0000256" key="6">
    <source>
        <dbReference type="ARBA" id="ARBA00023125"/>
    </source>
</evidence>
<keyword evidence="7 9" id="KW-0371">Homeobox</keyword>
<accession>A0A1I8II32</accession>
<dbReference type="Gene3D" id="1.10.10.60">
    <property type="entry name" value="Homeodomain-like"/>
    <property type="match status" value="1"/>
</dbReference>
<feature type="compositionally biased region" description="Polar residues" evidence="12">
    <location>
        <begin position="313"/>
        <end position="322"/>
    </location>
</feature>
<keyword evidence="15" id="KW-1185">Reference proteome</keyword>
<protein>
    <submittedName>
        <fullName evidence="16">LIM homeobox transcription factor 1-alpha</fullName>
    </submittedName>
</protein>
<dbReference type="GO" id="GO:0005634">
    <property type="term" value="C:nucleus"/>
    <property type="evidence" value="ECO:0007669"/>
    <property type="project" value="UniProtKB-SubCell"/>
</dbReference>
<evidence type="ECO:0000256" key="1">
    <source>
        <dbReference type="ARBA" id="ARBA00004123"/>
    </source>
</evidence>
<reference evidence="16" key="1">
    <citation type="submission" date="2016-11" db="UniProtKB">
        <authorList>
            <consortium name="WormBaseParasite"/>
        </authorList>
    </citation>
    <scope>IDENTIFICATION</scope>
</reference>
<dbReference type="AlphaFoldDB" id="A0A1I8II32"/>
<dbReference type="FunFam" id="2.10.110.10:FF:000006">
    <property type="entry name" value="LIM homeobox transcription factor 1-beta"/>
    <property type="match status" value="1"/>
</dbReference>
<dbReference type="GO" id="GO:0046872">
    <property type="term" value="F:metal ion binding"/>
    <property type="evidence" value="ECO:0007669"/>
    <property type="project" value="UniProtKB-KW"/>
</dbReference>
<dbReference type="InterPro" id="IPR001356">
    <property type="entry name" value="HD"/>
</dbReference>
<evidence type="ECO:0000256" key="11">
    <source>
        <dbReference type="RuleBase" id="RU000682"/>
    </source>
</evidence>
<feature type="domain" description="LIM zinc-binding" evidence="13">
    <location>
        <begin position="106"/>
        <end position="168"/>
    </location>
</feature>
<evidence type="ECO:0000256" key="12">
    <source>
        <dbReference type="SAM" id="MobiDB-lite"/>
    </source>
</evidence>
<dbReference type="CDD" id="cd09371">
    <property type="entry name" value="LIM1_Lmx1b"/>
    <property type="match status" value="1"/>
</dbReference>
<evidence type="ECO:0000313" key="15">
    <source>
        <dbReference type="Proteomes" id="UP000095280"/>
    </source>
</evidence>
<feature type="compositionally biased region" description="Low complexity" evidence="12">
    <location>
        <begin position="296"/>
        <end position="307"/>
    </location>
</feature>
<dbReference type="FunFam" id="2.10.110.10:FF:000103">
    <property type="entry name" value="LIM homeobox transcription factor 1-beta"/>
    <property type="match status" value="1"/>
</dbReference>
<evidence type="ECO:0000259" key="14">
    <source>
        <dbReference type="PROSITE" id="PS50071"/>
    </source>
</evidence>
<evidence type="ECO:0000256" key="7">
    <source>
        <dbReference type="ARBA" id="ARBA00023155"/>
    </source>
</evidence>
<keyword evidence="2 10" id="KW-0479">Metal-binding</keyword>
<dbReference type="PROSITE" id="PS00478">
    <property type="entry name" value="LIM_DOMAIN_1"/>
    <property type="match status" value="2"/>
</dbReference>
<dbReference type="InterPro" id="IPR001781">
    <property type="entry name" value="Znf_LIM"/>
</dbReference>
<dbReference type="Pfam" id="PF00046">
    <property type="entry name" value="Homeodomain"/>
    <property type="match status" value="1"/>
</dbReference>
<keyword evidence="5 10" id="KW-0440">LIM domain</keyword>
<keyword evidence="8 9" id="KW-0539">Nucleus</keyword>
<comment type="subcellular location">
    <subcellularLocation>
        <location evidence="1 9 11">Nucleus</location>
    </subcellularLocation>
</comment>
<dbReference type="SUPFAM" id="SSF46689">
    <property type="entry name" value="Homeodomain-like"/>
    <property type="match status" value="1"/>
</dbReference>
<evidence type="ECO:0000259" key="13">
    <source>
        <dbReference type="PROSITE" id="PS50023"/>
    </source>
</evidence>
<feature type="region of interest" description="Disordered" evidence="12">
    <location>
        <begin position="296"/>
        <end position="330"/>
    </location>
</feature>
<keyword evidence="4 10" id="KW-0862">Zinc</keyword>
<dbReference type="PROSITE" id="PS50023">
    <property type="entry name" value="LIM_DOMAIN_2"/>
    <property type="match status" value="2"/>
</dbReference>
<dbReference type="PROSITE" id="PS50071">
    <property type="entry name" value="HOMEOBOX_2"/>
    <property type="match status" value="1"/>
</dbReference>